<dbReference type="PANTHER" id="PTHR10811">
    <property type="entry name" value="FRINGE-RELATED"/>
    <property type="match status" value="1"/>
</dbReference>
<reference evidence="2 3" key="1">
    <citation type="submission" date="2021-12" db="EMBL/GenBank/DDBJ databases">
        <title>High titer production of polyol ester of fatty acids by Rhodotorula paludigena BS15 towards product separation-free biomass refinery.</title>
        <authorList>
            <person name="Mano J."/>
            <person name="Ono H."/>
            <person name="Tanaka T."/>
            <person name="Naito K."/>
            <person name="Sushida H."/>
            <person name="Ike M."/>
            <person name="Tokuyasu K."/>
            <person name="Kitaoka M."/>
        </authorList>
    </citation>
    <scope>NUCLEOTIDE SEQUENCE [LARGE SCALE GENOMIC DNA]</scope>
    <source>
        <strain evidence="2 3">BS15</strain>
    </source>
</reference>
<evidence type="ECO:0000313" key="3">
    <source>
        <dbReference type="Proteomes" id="UP001342314"/>
    </source>
</evidence>
<dbReference type="Pfam" id="PF04646">
    <property type="entry name" value="DUF604"/>
    <property type="match status" value="1"/>
</dbReference>
<organism evidence="2 3">
    <name type="scientific">Rhodotorula paludigena</name>
    <dbReference type="NCBI Taxonomy" id="86838"/>
    <lineage>
        <taxon>Eukaryota</taxon>
        <taxon>Fungi</taxon>
        <taxon>Dikarya</taxon>
        <taxon>Basidiomycota</taxon>
        <taxon>Pucciniomycotina</taxon>
        <taxon>Microbotryomycetes</taxon>
        <taxon>Sporidiobolales</taxon>
        <taxon>Sporidiobolaceae</taxon>
        <taxon>Rhodotorula</taxon>
    </lineage>
</organism>
<sequence>MLKDIFASVRPDVLQRDGRSPSSQPLLPSLVDSLPTHKTGPSRWTRVLLAVLGGYWLLWTAARTGVHQGVARTFNMALRHDSCGTAGLASRSPDDAQRIVFRVQPASTTGTSTSLPDNTVLPQSLHPTLSAEHPLLFDGKARPLRVDSANASTCVDPITHTLPVLPRGVSNVAKAPELFFSVCTTPQRAETYAGLWQHFMAPKDGEAFRRGGEDPPSAAGCLVTDAQGQGDTAGHSRANAEFSRQGLSCKMQDSSRVGRRYEERVLGLIRDAWAESERRKWQDGAAPVEWFVFHDDDTWFTDPDLLKDLLAEYDSRDDHFLGAFSESIGNFDMFGRISYGGAGMILSRSLVRKMQPLVDQCAERFGHIFGGDGLVVVEEIPAMRQMDMQGDASGYLTAGTAPFLTLHHWTGWLQLIPGIDGVAAIDLFRSTVNAVGGRNFLRRWVFDEGRVTWTVGHSIIVHRHALTPDALGRAEWTWQGHPSRQPSRPSLQEGEEKLTYLLTNVERLSPNVARLRHSCSHPSVQDGLREIDVLWDMRDPQAWWRARLPSGWKDVFPSSPRAGLQALTGGSLWRTDAELDEDDEVEDQIEMQPVPARKRRIEYTA</sequence>
<dbReference type="EMBL" id="BQKY01000003">
    <property type="protein sequence ID" value="GJN88422.1"/>
    <property type="molecule type" value="Genomic_DNA"/>
</dbReference>
<feature type="region of interest" description="Disordered" evidence="1">
    <location>
        <begin position="14"/>
        <end position="35"/>
    </location>
</feature>
<dbReference type="Gene3D" id="3.90.550.50">
    <property type="match status" value="1"/>
</dbReference>
<evidence type="ECO:0000256" key="1">
    <source>
        <dbReference type="SAM" id="MobiDB-lite"/>
    </source>
</evidence>
<protein>
    <recommendedName>
        <fullName evidence="4">Glycosyltransferase family 31 protein</fullName>
    </recommendedName>
</protein>
<keyword evidence="3" id="KW-1185">Reference proteome</keyword>
<accession>A0AAV5GGF8</accession>
<dbReference type="Proteomes" id="UP001342314">
    <property type="component" value="Unassembled WGS sequence"/>
</dbReference>
<gene>
    <name evidence="2" type="ORF">Rhopal_001388-T1</name>
</gene>
<dbReference type="AlphaFoldDB" id="A0AAV5GGF8"/>
<evidence type="ECO:0000313" key="2">
    <source>
        <dbReference type="EMBL" id="GJN88422.1"/>
    </source>
</evidence>
<dbReference type="InterPro" id="IPR006740">
    <property type="entry name" value="DUF604"/>
</dbReference>
<comment type="caution">
    <text evidence="2">The sequence shown here is derived from an EMBL/GenBank/DDBJ whole genome shotgun (WGS) entry which is preliminary data.</text>
</comment>
<proteinExistence type="predicted"/>
<evidence type="ECO:0008006" key="4">
    <source>
        <dbReference type="Google" id="ProtNLM"/>
    </source>
</evidence>
<name>A0AAV5GGF8_9BASI</name>
<feature type="compositionally biased region" description="Low complexity" evidence="1">
    <location>
        <begin position="20"/>
        <end position="34"/>
    </location>
</feature>